<evidence type="ECO:0000313" key="1">
    <source>
        <dbReference type="EMBL" id="MTH64587.1"/>
    </source>
</evidence>
<dbReference type="EMBL" id="WMII01000008">
    <property type="protein sequence ID" value="MTH64587.1"/>
    <property type="molecule type" value="Genomic_DNA"/>
</dbReference>
<comment type="caution">
    <text evidence="1">The sequence shown here is derived from an EMBL/GenBank/DDBJ whole genome shotgun (WGS) entry which is preliminary data.</text>
</comment>
<name>A0A6L6J1N4_9RHOB</name>
<evidence type="ECO:0000313" key="2">
    <source>
        <dbReference type="Proteomes" id="UP000478740"/>
    </source>
</evidence>
<dbReference type="InterPro" id="IPR038666">
    <property type="entry name" value="SSP1_head-tail_sf"/>
</dbReference>
<dbReference type="Pfam" id="PF05521">
    <property type="entry name" value="Phage_HCP"/>
    <property type="match status" value="1"/>
</dbReference>
<reference evidence="1 2" key="1">
    <citation type="submission" date="2019-11" db="EMBL/GenBank/DDBJ databases">
        <authorList>
            <person name="Dong K."/>
        </authorList>
    </citation>
    <scope>NUCLEOTIDE SEQUENCE [LARGE SCALE GENOMIC DNA]</scope>
    <source>
        <strain evidence="1 2">DK608</strain>
    </source>
</reference>
<dbReference type="RefSeq" id="WP_155044447.1">
    <property type="nucleotide sequence ID" value="NZ_WMIH01000008.1"/>
</dbReference>
<gene>
    <name evidence="1" type="ORF">GL284_09915</name>
</gene>
<proteinExistence type="predicted"/>
<keyword evidence="2" id="KW-1185">Reference proteome</keyword>
<dbReference type="Gene3D" id="2.40.10.270">
    <property type="entry name" value="Bacteriophage SPP1 head-tail adaptor protein"/>
    <property type="match status" value="1"/>
</dbReference>
<dbReference type="AlphaFoldDB" id="A0A6L6J1N4"/>
<dbReference type="Proteomes" id="UP000478740">
    <property type="component" value="Unassembled WGS sequence"/>
</dbReference>
<dbReference type="InterPro" id="IPR008767">
    <property type="entry name" value="Phage_SPP1_head-tail_adaptor"/>
</dbReference>
<accession>A0A6L6J1N4</accession>
<protein>
    <submittedName>
        <fullName evidence="1">Head-tail adaptor protein</fullName>
    </submittedName>
</protein>
<organism evidence="1 2">
    <name type="scientific">Paracoccus shanxieyensis</name>
    <dbReference type="NCBI Taxonomy" id="2675752"/>
    <lineage>
        <taxon>Bacteria</taxon>
        <taxon>Pseudomonadati</taxon>
        <taxon>Pseudomonadota</taxon>
        <taxon>Alphaproteobacteria</taxon>
        <taxon>Rhodobacterales</taxon>
        <taxon>Paracoccaceae</taxon>
        <taxon>Paracoccus</taxon>
    </lineage>
</organism>
<sequence>MSAPRLTVPVVLESTVRVPDGMGGFQLSWQPVGQLWAEMRSGAGGERFAEVGAQSVMSWRIIVRAARAGDPRRPRPDQRLRMGSGPAERRFRIEAVAESDREGRYLVLTAKEESAV</sequence>